<feature type="region of interest" description="Disordered" evidence="1">
    <location>
        <begin position="144"/>
        <end position="194"/>
    </location>
</feature>
<protein>
    <submittedName>
        <fullName evidence="2">Uncharacterized protein</fullName>
    </submittedName>
</protein>
<dbReference type="EMBL" id="CAKOGL010000027">
    <property type="protein sequence ID" value="CAH2104968.1"/>
    <property type="molecule type" value="Genomic_DNA"/>
</dbReference>
<keyword evidence="3" id="KW-1185">Reference proteome</keyword>
<name>A0AAU9V0C5_EUPED</name>
<evidence type="ECO:0000256" key="1">
    <source>
        <dbReference type="SAM" id="MobiDB-lite"/>
    </source>
</evidence>
<feature type="compositionally biased region" description="Low complexity" evidence="1">
    <location>
        <begin position="165"/>
        <end position="176"/>
    </location>
</feature>
<organism evidence="2 3">
    <name type="scientific">Euphydryas editha</name>
    <name type="common">Edith's checkerspot</name>
    <dbReference type="NCBI Taxonomy" id="104508"/>
    <lineage>
        <taxon>Eukaryota</taxon>
        <taxon>Metazoa</taxon>
        <taxon>Ecdysozoa</taxon>
        <taxon>Arthropoda</taxon>
        <taxon>Hexapoda</taxon>
        <taxon>Insecta</taxon>
        <taxon>Pterygota</taxon>
        <taxon>Neoptera</taxon>
        <taxon>Endopterygota</taxon>
        <taxon>Lepidoptera</taxon>
        <taxon>Glossata</taxon>
        <taxon>Ditrysia</taxon>
        <taxon>Papilionoidea</taxon>
        <taxon>Nymphalidae</taxon>
        <taxon>Nymphalinae</taxon>
        <taxon>Euphydryas</taxon>
    </lineage>
</organism>
<dbReference type="Proteomes" id="UP001153954">
    <property type="component" value="Unassembled WGS sequence"/>
</dbReference>
<evidence type="ECO:0000313" key="2">
    <source>
        <dbReference type="EMBL" id="CAH2104968.1"/>
    </source>
</evidence>
<reference evidence="2" key="1">
    <citation type="submission" date="2022-03" db="EMBL/GenBank/DDBJ databases">
        <authorList>
            <person name="Tunstrom K."/>
        </authorList>
    </citation>
    <scope>NUCLEOTIDE SEQUENCE</scope>
</reference>
<dbReference type="AlphaFoldDB" id="A0AAU9V0C5"/>
<comment type="caution">
    <text evidence="2">The sequence shown here is derived from an EMBL/GenBank/DDBJ whole genome shotgun (WGS) entry which is preliminary data.</text>
</comment>
<evidence type="ECO:0000313" key="3">
    <source>
        <dbReference type="Proteomes" id="UP001153954"/>
    </source>
</evidence>
<accession>A0AAU9V0C5</accession>
<feature type="compositionally biased region" description="Basic and acidic residues" evidence="1">
    <location>
        <begin position="146"/>
        <end position="155"/>
    </location>
</feature>
<gene>
    <name evidence="2" type="ORF">EEDITHA_LOCUS19288</name>
</gene>
<proteinExistence type="predicted"/>
<sequence length="194" mass="20825">MQISLILFIIKRLICINRRNLRKCFGPRGRNKGQRTLPHKVVKKLTRRILERFEPVVLEDTFTVSEAAPTTGKAKPPTAQKKGIESPTEGGIAWTLSPVTATKSRVREATALLAKGRTAVNQSRNLKTELKDAILSSLDGLKKRKESTLEAEKARKGNGGSGGVAPANITATAAPAVSPDPGLARRALSATPGE</sequence>